<reference evidence="1" key="1">
    <citation type="journal article" date="2020" name="Stud. Mycol.">
        <title>101 Dothideomycetes genomes: a test case for predicting lifestyles and emergence of pathogens.</title>
        <authorList>
            <person name="Haridas S."/>
            <person name="Albert R."/>
            <person name="Binder M."/>
            <person name="Bloem J."/>
            <person name="Labutti K."/>
            <person name="Salamov A."/>
            <person name="Andreopoulos B."/>
            <person name="Baker S."/>
            <person name="Barry K."/>
            <person name="Bills G."/>
            <person name="Bluhm B."/>
            <person name="Cannon C."/>
            <person name="Castanera R."/>
            <person name="Culley D."/>
            <person name="Daum C."/>
            <person name="Ezra D."/>
            <person name="Gonzalez J."/>
            <person name="Henrissat B."/>
            <person name="Kuo A."/>
            <person name="Liang C."/>
            <person name="Lipzen A."/>
            <person name="Lutzoni F."/>
            <person name="Magnuson J."/>
            <person name="Mondo S."/>
            <person name="Nolan M."/>
            <person name="Ohm R."/>
            <person name="Pangilinan J."/>
            <person name="Park H.-J."/>
            <person name="Ramirez L."/>
            <person name="Alfaro M."/>
            <person name="Sun H."/>
            <person name="Tritt A."/>
            <person name="Yoshinaga Y."/>
            <person name="Zwiers L.-H."/>
            <person name="Turgeon B."/>
            <person name="Goodwin S."/>
            <person name="Spatafora J."/>
            <person name="Crous P."/>
            <person name="Grigoriev I."/>
        </authorList>
    </citation>
    <scope>NUCLEOTIDE SEQUENCE</scope>
    <source>
        <strain evidence="1">ATCC 200398</strain>
    </source>
</reference>
<dbReference type="EMBL" id="MU003533">
    <property type="protein sequence ID" value="KAF2464876.1"/>
    <property type="molecule type" value="Genomic_DNA"/>
</dbReference>
<evidence type="ECO:0000313" key="2">
    <source>
        <dbReference type="Proteomes" id="UP000799755"/>
    </source>
</evidence>
<keyword evidence="2" id="KW-1185">Reference proteome</keyword>
<gene>
    <name evidence="1" type="ORF">BDR25DRAFT_396512</name>
</gene>
<evidence type="ECO:0000313" key="1">
    <source>
        <dbReference type="EMBL" id="KAF2464876.1"/>
    </source>
</evidence>
<dbReference type="Proteomes" id="UP000799755">
    <property type="component" value="Unassembled WGS sequence"/>
</dbReference>
<sequence>MFGSSSSFGTFVMSFGFSVGDFLVTRRLIKDIVAILRASTRLDYQELVLELDSLERALYRIEHLKVPPDAIAALMCTDRFMMASEARNLRAYLAALVVSRPLSLTSYIHTEQTGHIEAEVLETTRRIKTKVIQIHDNFEAAQRVSEPVQITIARLLSFLNGDVIAQLKSLANKSPKYGSLILRSLRFLPGCRHCWHSPYNTHGFKLLRIIPISLKFDWLARLSPRLPLDSNHGTLREHTRSSKSCCSEYELFNALDRRRVISRTSFKELKPGMSLAIVFAIRQYFDMLRQPLERNCSNGSIH</sequence>
<comment type="caution">
    <text evidence="1">The sequence shown here is derived from an EMBL/GenBank/DDBJ whole genome shotgun (WGS) entry which is preliminary data.</text>
</comment>
<accession>A0ACB6QDA4</accession>
<name>A0ACB6QDA4_9PLEO</name>
<organism evidence="1 2">
    <name type="scientific">Lindgomyces ingoldianus</name>
    <dbReference type="NCBI Taxonomy" id="673940"/>
    <lineage>
        <taxon>Eukaryota</taxon>
        <taxon>Fungi</taxon>
        <taxon>Dikarya</taxon>
        <taxon>Ascomycota</taxon>
        <taxon>Pezizomycotina</taxon>
        <taxon>Dothideomycetes</taxon>
        <taxon>Pleosporomycetidae</taxon>
        <taxon>Pleosporales</taxon>
        <taxon>Lindgomycetaceae</taxon>
        <taxon>Lindgomyces</taxon>
    </lineage>
</organism>
<protein>
    <submittedName>
        <fullName evidence="1">Uncharacterized protein</fullName>
    </submittedName>
</protein>
<proteinExistence type="predicted"/>